<gene>
    <name evidence="4" type="ORF">AX774_g6208</name>
</gene>
<dbReference type="FunFam" id="3.40.50.720:FF:000084">
    <property type="entry name" value="Short-chain dehydrogenase reductase"/>
    <property type="match status" value="1"/>
</dbReference>
<reference evidence="5" key="1">
    <citation type="submission" date="2017-01" db="EMBL/GenBank/DDBJ databases">
        <authorList>
            <person name="Wang Y."/>
            <person name="White M."/>
            <person name="Kvist S."/>
            <person name="Moncalvo J.-M."/>
        </authorList>
    </citation>
    <scope>NUCLEOTIDE SEQUENCE [LARGE SCALE GENOMIC DNA]</scope>
    <source>
        <strain evidence="5">COL-18-3</strain>
    </source>
</reference>
<proteinExistence type="inferred from homology"/>
<evidence type="ECO:0000256" key="1">
    <source>
        <dbReference type="ARBA" id="ARBA00006484"/>
    </source>
</evidence>
<dbReference type="InterPro" id="IPR002347">
    <property type="entry name" value="SDR_fam"/>
</dbReference>
<dbReference type="PANTHER" id="PTHR43618">
    <property type="entry name" value="7-ALPHA-HYDROXYSTEROID DEHYDROGENASE"/>
    <property type="match status" value="1"/>
</dbReference>
<evidence type="ECO:0000256" key="2">
    <source>
        <dbReference type="ARBA" id="ARBA00022857"/>
    </source>
</evidence>
<dbReference type="AlphaFoldDB" id="A0A1R1PHM8"/>
<name>A0A1R1PHM8_ZANCU</name>
<dbReference type="InterPro" id="IPR052178">
    <property type="entry name" value="Sec_Metab_Biosynth_SDR"/>
</dbReference>
<dbReference type="InterPro" id="IPR036291">
    <property type="entry name" value="NAD(P)-bd_dom_sf"/>
</dbReference>
<evidence type="ECO:0000256" key="3">
    <source>
        <dbReference type="ARBA" id="ARBA00023002"/>
    </source>
</evidence>
<dbReference type="InterPro" id="IPR020904">
    <property type="entry name" value="Sc_DH/Rdtase_CS"/>
</dbReference>
<keyword evidence="3" id="KW-0560">Oxidoreductase</keyword>
<sequence length="268" mass="28262">MAASAMNVNNLFGVKGKVVLVTGGSRGIGLMIAEGFVSNGAKVYISSRSADVCDKVAESLTKVGPGTCISVPADLSKKQGIKHLISEMEKREPEGIDVVINNAGANWAAPFSQYPESGFEKVLNLNLTHIFYLSQGLTPLLEKKATKDDPSRIINIGSIDGIRVSRHETYAYGASKAGLHHMTRGMANFLAPRNILVNAVAPGAFESKMMADTLKKFGSELVKGIPTGRIGIPSDMAAVCIYLSSKASNYVCGAVIVVDGGASFAPKL</sequence>
<evidence type="ECO:0000313" key="5">
    <source>
        <dbReference type="Proteomes" id="UP000188320"/>
    </source>
</evidence>
<dbReference type="GO" id="GO:0016491">
    <property type="term" value="F:oxidoreductase activity"/>
    <property type="evidence" value="ECO:0007669"/>
    <property type="project" value="UniProtKB-KW"/>
</dbReference>
<protein>
    <submittedName>
        <fullName evidence="4">Rhamnolipids biosynthesis 3-oxoacyl-[acyl-carrier-protein] reductase</fullName>
    </submittedName>
</protein>
<dbReference type="EMBL" id="LSSK01001214">
    <property type="protein sequence ID" value="OMH80362.1"/>
    <property type="molecule type" value="Genomic_DNA"/>
</dbReference>
<dbReference type="PROSITE" id="PS00061">
    <property type="entry name" value="ADH_SHORT"/>
    <property type="match status" value="1"/>
</dbReference>
<keyword evidence="2" id="KW-0521">NADP</keyword>
<dbReference type="SUPFAM" id="SSF51735">
    <property type="entry name" value="NAD(P)-binding Rossmann-fold domains"/>
    <property type="match status" value="1"/>
</dbReference>
<dbReference type="OrthoDB" id="294295at2759"/>
<dbReference type="PANTHER" id="PTHR43618:SF17">
    <property type="entry name" value="RHAMNOLIPIDS BIOSYNTHESIS 3-OXOACYL-[ACYL-CARRIER-PROTEIN] REDUCTASE"/>
    <property type="match status" value="1"/>
</dbReference>
<comment type="caution">
    <text evidence="4">The sequence shown here is derived from an EMBL/GenBank/DDBJ whole genome shotgun (WGS) entry which is preliminary data.</text>
</comment>
<dbReference type="Pfam" id="PF13561">
    <property type="entry name" value="adh_short_C2"/>
    <property type="match status" value="1"/>
</dbReference>
<dbReference type="PRINTS" id="PR00080">
    <property type="entry name" value="SDRFAMILY"/>
</dbReference>
<keyword evidence="5" id="KW-1185">Reference proteome</keyword>
<dbReference type="PRINTS" id="PR00081">
    <property type="entry name" value="GDHRDH"/>
</dbReference>
<dbReference type="Proteomes" id="UP000188320">
    <property type="component" value="Unassembled WGS sequence"/>
</dbReference>
<evidence type="ECO:0000313" key="4">
    <source>
        <dbReference type="EMBL" id="OMH80362.1"/>
    </source>
</evidence>
<accession>A0A1R1PHM8</accession>
<comment type="similarity">
    <text evidence="1">Belongs to the short-chain dehydrogenases/reductases (SDR) family.</text>
</comment>
<organism evidence="4 5">
    <name type="scientific">Zancudomyces culisetae</name>
    <name type="common">Gut fungus</name>
    <name type="synonym">Smittium culisetae</name>
    <dbReference type="NCBI Taxonomy" id="1213189"/>
    <lineage>
        <taxon>Eukaryota</taxon>
        <taxon>Fungi</taxon>
        <taxon>Fungi incertae sedis</taxon>
        <taxon>Zoopagomycota</taxon>
        <taxon>Kickxellomycotina</taxon>
        <taxon>Harpellomycetes</taxon>
        <taxon>Harpellales</taxon>
        <taxon>Legeriomycetaceae</taxon>
        <taxon>Zancudomyces</taxon>
    </lineage>
</organism>
<dbReference type="Gene3D" id="3.40.50.720">
    <property type="entry name" value="NAD(P)-binding Rossmann-like Domain"/>
    <property type="match status" value="1"/>
</dbReference>